<feature type="repeat" description="ANK" evidence="3">
    <location>
        <begin position="334"/>
        <end position="366"/>
    </location>
</feature>
<keyword evidence="1" id="KW-0677">Repeat</keyword>
<gene>
    <name evidence="4" type="ORF">Forpi1262_v002358</name>
</gene>
<dbReference type="Pfam" id="PF12796">
    <property type="entry name" value="Ank_2"/>
    <property type="match status" value="3"/>
</dbReference>
<dbReference type="InterPro" id="IPR051631">
    <property type="entry name" value="Ankyrin-KH/SAM_domain"/>
</dbReference>
<feature type="repeat" description="ANK" evidence="3">
    <location>
        <begin position="37"/>
        <end position="69"/>
    </location>
</feature>
<name>A0A8J5UB25_FUSOX</name>
<evidence type="ECO:0000313" key="5">
    <source>
        <dbReference type="Proteomes" id="UP000693942"/>
    </source>
</evidence>
<feature type="repeat" description="ANK" evidence="3">
    <location>
        <begin position="135"/>
        <end position="167"/>
    </location>
</feature>
<comment type="caution">
    <text evidence="4">The sequence shown here is derived from an EMBL/GenBank/DDBJ whole genome shotgun (WGS) entry which is preliminary data.</text>
</comment>
<dbReference type="Proteomes" id="UP000693942">
    <property type="component" value="Unassembled WGS sequence"/>
</dbReference>
<evidence type="ECO:0000256" key="1">
    <source>
        <dbReference type="ARBA" id="ARBA00022737"/>
    </source>
</evidence>
<sequence length="413" mass="45622">MSVTKNFEIYDGIDIARRHIVKALLRSGANPRMPGYNGHTPLQLAAILGDVEVVERILEYGVDIDIRNRNVDVPLVEAVRHSRESASMKLLESGTVDTCGENSRTALTETSSVSNLAPMETLIEKGAKVDFPDVNGQTALMEASKRGHTRIVELLLKNQSNVDHQDHKGDTALMKACIGDHADVIELLVAAKARLDIENNKGDTALDHGGRYCGEESIKRLLHQSTDPTIRDQHSGTVLISASHWKRPDIVSLILEDAKLKPTSKFINLALSEACSNSNEKVVKLLIDHGANPNMPRKSKRQLSLLRNAIYSRDDTVILTLLDAGINIEGDDGDFERPIHTAAEIGTKTVVQSLIERGVSVNRRSFAGRLPLDLAMKRQDKDTSIADLLRKHGAITEGKRLVQLMQDRRKRLN</sequence>
<dbReference type="InterPro" id="IPR002110">
    <property type="entry name" value="Ankyrin_rpt"/>
</dbReference>
<evidence type="ECO:0000256" key="2">
    <source>
        <dbReference type="ARBA" id="ARBA00023043"/>
    </source>
</evidence>
<dbReference type="PROSITE" id="PS50088">
    <property type="entry name" value="ANK_REPEAT"/>
    <property type="match status" value="4"/>
</dbReference>
<reference evidence="4" key="1">
    <citation type="submission" date="2021-04" db="EMBL/GenBank/DDBJ databases">
        <title>First draft genome resource for Brassicaceae pathogens Fusarium oxysporum f. sp. raphani and Fusarium oxysporum f. sp. rapae.</title>
        <authorList>
            <person name="Asai S."/>
        </authorList>
    </citation>
    <scope>NUCLEOTIDE SEQUENCE</scope>
    <source>
        <strain evidence="4">Tf1262</strain>
    </source>
</reference>
<feature type="repeat" description="ANK" evidence="3">
    <location>
        <begin position="168"/>
        <end position="200"/>
    </location>
</feature>
<dbReference type="PROSITE" id="PS50297">
    <property type="entry name" value="ANK_REP_REGION"/>
    <property type="match status" value="3"/>
</dbReference>
<dbReference type="PANTHER" id="PTHR23206:SF8">
    <property type="entry name" value="ANKYRIN REPEAT AND KH DOMAIN-CONTAINING 1"/>
    <property type="match status" value="1"/>
</dbReference>
<dbReference type="AlphaFoldDB" id="A0A8J5UB25"/>
<keyword evidence="2 3" id="KW-0040">ANK repeat</keyword>
<accession>A0A8J5UB25</accession>
<dbReference type="SMART" id="SM00248">
    <property type="entry name" value="ANK"/>
    <property type="match status" value="9"/>
</dbReference>
<evidence type="ECO:0000256" key="3">
    <source>
        <dbReference type="PROSITE-ProRule" id="PRU00023"/>
    </source>
</evidence>
<dbReference type="EMBL" id="JAELUR010000002">
    <property type="protein sequence ID" value="KAG7436250.1"/>
    <property type="molecule type" value="Genomic_DNA"/>
</dbReference>
<protein>
    <submittedName>
        <fullName evidence="4">Ankyrin repeat domain-containing protein 50</fullName>
    </submittedName>
</protein>
<evidence type="ECO:0000313" key="4">
    <source>
        <dbReference type="EMBL" id="KAG7436250.1"/>
    </source>
</evidence>
<proteinExistence type="predicted"/>
<organism evidence="4 5">
    <name type="scientific">Fusarium oxysporum f. sp. raphani</name>
    <dbReference type="NCBI Taxonomy" id="96318"/>
    <lineage>
        <taxon>Eukaryota</taxon>
        <taxon>Fungi</taxon>
        <taxon>Dikarya</taxon>
        <taxon>Ascomycota</taxon>
        <taxon>Pezizomycotina</taxon>
        <taxon>Sordariomycetes</taxon>
        <taxon>Hypocreomycetidae</taxon>
        <taxon>Hypocreales</taxon>
        <taxon>Nectriaceae</taxon>
        <taxon>Fusarium</taxon>
        <taxon>Fusarium oxysporum species complex</taxon>
    </lineage>
</organism>
<dbReference type="PANTHER" id="PTHR23206">
    <property type="entry name" value="MASK PROTEIN"/>
    <property type="match status" value="1"/>
</dbReference>